<proteinExistence type="predicted"/>
<sequence>MRAEILRGSGYSAYRVRLETLLDISVLASDMDIHNCITQGFPAARLVKLTEDGTVSQIERDQIIPPRTLKSRINRDQLLTVEESDRFFRVAHIHAMADAVFGESDKAKLWLSKPKVRFGGLAPMQMLISQQGTNQVEELLLQLAEGFML</sequence>
<evidence type="ECO:0000259" key="1">
    <source>
        <dbReference type="Pfam" id="PF09722"/>
    </source>
</evidence>
<dbReference type="EMBL" id="JABFMS010000003">
    <property type="protein sequence ID" value="NUT79857.1"/>
    <property type="molecule type" value="Genomic_DNA"/>
</dbReference>
<dbReference type="NCBIfam" id="TIGR02293">
    <property type="entry name" value="TAS_TIGR02293"/>
    <property type="match status" value="1"/>
</dbReference>
<reference evidence="2 3" key="1">
    <citation type="journal article" date="2020" name="Front. Plant Sci.">
        <title>Isolation of Rhizosphere Bacteria That Improve Quality and Water Stress Tolerance in Greenhouse Ornamentals.</title>
        <authorList>
            <person name="Nordstedt N.P."/>
            <person name="Jones M.L."/>
        </authorList>
    </citation>
    <scope>NUCLEOTIDE SEQUENCE [LARGE SCALE GENOMIC DNA]</scope>
    <source>
        <strain evidence="2 3">C2F7</strain>
    </source>
</reference>
<evidence type="ECO:0000313" key="2">
    <source>
        <dbReference type="EMBL" id="NUT79857.1"/>
    </source>
</evidence>
<feature type="domain" description="Antitoxin Xre/MbcA/ParS-like toxin-binding" evidence="1">
    <location>
        <begin position="97"/>
        <end position="146"/>
    </location>
</feature>
<dbReference type="Pfam" id="PF09722">
    <property type="entry name" value="Xre_MbcA_ParS_C"/>
    <property type="match status" value="1"/>
</dbReference>
<dbReference type="InterPro" id="IPR024467">
    <property type="entry name" value="Xre/MbcA/ParS-like_toxin-bd"/>
</dbReference>
<dbReference type="AlphaFoldDB" id="A0AAJ3FSD8"/>
<organism evidence="2 3">
    <name type="scientific">Pseudomonas brassicacearum</name>
    <dbReference type="NCBI Taxonomy" id="930166"/>
    <lineage>
        <taxon>Bacteria</taxon>
        <taxon>Pseudomonadati</taxon>
        <taxon>Pseudomonadota</taxon>
        <taxon>Gammaproteobacteria</taxon>
        <taxon>Pseudomonadales</taxon>
        <taxon>Pseudomonadaceae</taxon>
        <taxon>Pseudomonas</taxon>
    </lineage>
</organism>
<evidence type="ECO:0000313" key="3">
    <source>
        <dbReference type="Proteomes" id="UP000562723"/>
    </source>
</evidence>
<gene>
    <name evidence="2" type="ORF">HNO85_02755</name>
</gene>
<accession>A0AAJ3FSD8</accession>
<name>A0AAJ3FSD8_9PSED</name>
<dbReference type="InterPro" id="IPR011979">
    <property type="entry name" value="Antitox_Xre"/>
</dbReference>
<dbReference type="RefSeq" id="WP_175359771.1">
    <property type="nucleotide sequence ID" value="NZ_JABFMS010000003.1"/>
</dbReference>
<comment type="caution">
    <text evidence="2">The sequence shown here is derived from an EMBL/GenBank/DDBJ whole genome shotgun (WGS) entry which is preliminary data.</text>
</comment>
<dbReference type="Proteomes" id="UP000562723">
    <property type="component" value="Unassembled WGS sequence"/>
</dbReference>
<protein>
    <submittedName>
        <fullName evidence="2">DUF2384 domain-containing protein</fullName>
    </submittedName>
</protein>